<dbReference type="Proteomes" id="UP000050326">
    <property type="component" value="Unassembled WGS sequence"/>
</dbReference>
<organism evidence="1 2">
    <name type="scientific">Oxobacter pfennigii</name>
    <dbReference type="NCBI Taxonomy" id="36849"/>
    <lineage>
        <taxon>Bacteria</taxon>
        <taxon>Bacillati</taxon>
        <taxon>Bacillota</taxon>
        <taxon>Clostridia</taxon>
        <taxon>Eubacteriales</taxon>
        <taxon>Clostridiaceae</taxon>
        <taxon>Oxobacter</taxon>
    </lineage>
</organism>
<dbReference type="Pfam" id="PF10076">
    <property type="entry name" value="Phage_Mu_Gp48"/>
    <property type="match status" value="1"/>
</dbReference>
<dbReference type="InterPro" id="IPR018755">
    <property type="entry name" value="Phage_Mu_Gp48"/>
</dbReference>
<accession>A0A0P8Z118</accession>
<reference evidence="1 2" key="1">
    <citation type="submission" date="2015-09" db="EMBL/GenBank/DDBJ databases">
        <title>Genome sequence of Oxobacter pfennigii DSM 3222.</title>
        <authorList>
            <person name="Poehlein A."/>
            <person name="Bengelsdorf F.R."/>
            <person name="Schiel-Bengelsdorf B."/>
            <person name="Duerre P."/>
            <person name="Daniel R."/>
        </authorList>
    </citation>
    <scope>NUCLEOTIDE SEQUENCE [LARGE SCALE GENOMIC DNA]</scope>
    <source>
        <strain evidence="1 2">DSM 3222</strain>
    </source>
</reference>
<evidence type="ECO:0000313" key="1">
    <source>
        <dbReference type="EMBL" id="KPU45825.1"/>
    </source>
</evidence>
<sequence>MYGQYQYGVLQFGASVAEGAIEPYIPDLMRYLSPYYTGVREMEEIQGSISEEMGLLKYGIDETLKQFFVSTATWGLDIWERELGLTTDHSKPYERRREIITAKLRGAGTTTKDMIKSVASAFSGGEVDVIEYPGEYRFEVQFIGVMGIPPNMAGLMQAIDEIKPAHLTCSFKYTYTWWDTLKSLTWQQAGTRTWNQLRIYEGE</sequence>
<comment type="caution">
    <text evidence="1">The sequence shown here is derived from an EMBL/GenBank/DDBJ whole genome shotgun (WGS) entry which is preliminary data.</text>
</comment>
<dbReference type="RefSeq" id="WP_054873739.1">
    <property type="nucleotide sequence ID" value="NZ_LKET01000019.1"/>
</dbReference>
<proteinExistence type="predicted"/>
<keyword evidence="2" id="KW-1185">Reference proteome</keyword>
<dbReference type="EMBL" id="LKET01000019">
    <property type="protein sequence ID" value="KPU45825.1"/>
    <property type="molecule type" value="Genomic_DNA"/>
</dbReference>
<gene>
    <name evidence="1" type="ORF">OXPF_06140</name>
</gene>
<dbReference type="PATRIC" id="fig|36849.3.peg.656"/>
<dbReference type="AlphaFoldDB" id="A0A0P8Z118"/>
<dbReference type="OrthoDB" id="1629754at2"/>
<evidence type="ECO:0008006" key="3">
    <source>
        <dbReference type="Google" id="ProtNLM"/>
    </source>
</evidence>
<dbReference type="STRING" id="36849.OXPF_06140"/>
<evidence type="ECO:0000313" key="2">
    <source>
        <dbReference type="Proteomes" id="UP000050326"/>
    </source>
</evidence>
<name>A0A0P8Z118_9CLOT</name>
<protein>
    <recommendedName>
        <fullName evidence="3">Phage portal protein</fullName>
    </recommendedName>
</protein>